<accession>A0A0B1SRL9</accession>
<name>A0A0B1SRL9_OESDE</name>
<keyword evidence="2" id="KW-1185">Reference proteome</keyword>
<organism evidence="1 2">
    <name type="scientific">Oesophagostomum dentatum</name>
    <name type="common">Nodular worm</name>
    <dbReference type="NCBI Taxonomy" id="61180"/>
    <lineage>
        <taxon>Eukaryota</taxon>
        <taxon>Metazoa</taxon>
        <taxon>Ecdysozoa</taxon>
        <taxon>Nematoda</taxon>
        <taxon>Chromadorea</taxon>
        <taxon>Rhabditida</taxon>
        <taxon>Rhabditina</taxon>
        <taxon>Rhabditomorpha</taxon>
        <taxon>Strongyloidea</taxon>
        <taxon>Strongylidae</taxon>
        <taxon>Oesophagostomum</taxon>
    </lineage>
</organism>
<protein>
    <submittedName>
        <fullName evidence="1">Uncharacterized protein</fullName>
    </submittedName>
</protein>
<dbReference type="EMBL" id="KN562325">
    <property type="protein sequence ID" value="KHJ85865.1"/>
    <property type="molecule type" value="Genomic_DNA"/>
</dbReference>
<sequence length="67" mass="7436">MFYFGEWAAASISEHIARGRVNQSVDEFLVNQLQLQQQRGIAIELQCGVSATTDLKLRFMSSAVTSS</sequence>
<gene>
    <name evidence="1" type="ORF">OESDEN_14399</name>
</gene>
<dbReference type="AlphaFoldDB" id="A0A0B1SRL9"/>
<evidence type="ECO:0000313" key="2">
    <source>
        <dbReference type="Proteomes" id="UP000053660"/>
    </source>
</evidence>
<evidence type="ECO:0000313" key="1">
    <source>
        <dbReference type="EMBL" id="KHJ85865.1"/>
    </source>
</evidence>
<dbReference type="Proteomes" id="UP000053660">
    <property type="component" value="Unassembled WGS sequence"/>
</dbReference>
<reference evidence="1 2" key="1">
    <citation type="submission" date="2014-03" db="EMBL/GenBank/DDBJ databases">
        <title>Draft genome of the hookworm Oesophagostomum dentatum.</title>
        <authorList>
            <person name="Mitreva M."/>
        </authorList>
    </citation>
    <scope>NUCLEOTIDE SEQUENCE [LARGE SCALE GENOMIC DNA]</scope>
    <source>
        <strain evidence="1 2">OD-Hann</strain>
    </source>
</reference>
<proteinExistence type="predicted"/>